<gene>
    <name evidence="5" type="ORF">METZ01_LOCUS357307</name>
</gene>
<dbReference type="GO" id="GO:0003700">
    <property type="term" value="F:DNA-binding transcription factor activity"/>
    <property type="evidence" value="ECO:0007669"/>
    <property type="project" value="InterPro"/>
</dbReference>
<evidence type="ECO:0000313" key="5">
    <source>
        <dbReference type="EMBL" id="SVD04453.1"/>
    </source>
</evidence>
<organism evidence="5">
    <name type="scientific">marine metagenome</name>
    <dbReference type="NCBI Taxonomy" id="408172"/>
    <lineage>
        <taxon>unclassified sequences</taxon>
        <taxon>metagenomes</taxon>
        <taxon>ecological metagenomes</taxon>
    </lineage>
</organism>
<reference evidence="5" key="1">
    <citation type="submission" date="2018-05" db="EMBL/GenBank/DDBJ databases">
        <authorList>
            <person name="Lanie J.A."/>
            <person name="Ng W.-L."/>
            <person name="Kazmierczak K.M."/>
            <person name="Andrzejewski T.M."/>
            <person name="Davidsen T.M."/>
            <person name="Wayne K.J."/>
            <person name="Tettelin H."/>
            <person name="Glass J.I."/>
            <person name="Rusch D."/>
            <person name="Podicherti R."/>
            <person name="Tsui H.-C.T."/>
            <person name="Winkler M.E."/>
        </authorList>
    </citation>
    <scope>NUCLEOTIDE SEQUENCE</scope>
</reference>
<evidence type="ECO:0000256" key="1">
    <source>
        <dbReference type="ARBA" id="ARBA00023015"/>
    </source>
</evidence>
<evidence type="ECO:0000256" key="2">
    <source>
        <dbReference type="ARBA" id="ARBA00023125"/>
    </source>
</evidence>
<keyword evidence="1" id="KW-0805">Transcription regulation</keyword>
<feature type="domain" description="HTH lysR-type" evidence="4">
    <location>
        <begin position="6"/>
        <end position="63"/>
    </location>
</feature>
<sequence length="83" mass="9301">METHINDWNQVRTAYHVARLGTVSAAAKFLGLHHATVIRQVTNLEEELGHKLFHRHARGYTPTAAGENLSRIASVNEEQMQGL</sequence>
<accession>A0A382S3M1</accession>
<dbReference type="PANTHER" id="PTHR30579">
    <property type="entry name" value="TRANSCRIPTIONAL REGULATOR"/>
    <property type="match status" value="1"/>
</dbReference>
<dbReference type="GO" id="GO:0003677">
    <property type="term" value="F:DNA binding"/>
    <property type="evidence" value="ECO:0007669"/>
    <property type="project" value="UniProtKB-KW"/>
</dbReference>
<dbReference type="SUPFAM" id="SSF46785">
    <property type="entry name" value="Winged helix' DNA-binding domain"/>
    <property type="match status" value="1"/>
</dbReference>
<dbReference type="PROSITE" id="PS50931">
    <property type="entry name" value="HTH_LYSR"/>
    <property type="match status" value="1"/>
</dbReference>
<keyword evidence="2" id="KW-0238">DNA-binding</keyword>
<dbReference type="PANTHER" id="PTHR30579:SF3">
    <property type="entry name" value="TRANSCRIPTIONAL REGULATORY PROTEIN"/>
    <property type="match status" value="1"/>
</dbReference>
<dbReference type="EMBL" id="UINC01126153">
    <property type="protein sequence ID" value="SVD04453.1"/>
    <property type="molecule type" value="Genomic_DNA"/>
</dbReference>
<evidence type="ECO:0000256" key="3">
    <source>
        <dbReference type="ARBA" id="ARBA00023163"/>
    </source>
</evidence>
<evidence type="ECO:0000259" key="4">
    <source>
        <dbReference type="PROSITE" id="PS50931"/>
    </source>
</evidence>
<protein>
    <recommendedName>
        <fullName evidence="4">HTH lysR-type domain-containing protein</fullName>
    </recommendedName>
</protein>
<dbReference type="AlphaFoldDB" id="A0A382S3M1"/>
<dbReference type="InterPro" id="IPR050176">
    <property type="entry name" value="LTTR"/>
</dbReference>
<dbReference type="Pfam" id="PF00126">
    <property type="entry name" value="HTH_1"/>
    <property type="match status" value="1"/>
</dbReference>
<dbReference type="InterPro" id="IPR036388">
    <property type="entry name" value="WH-like_DNA-bd_sf"/>
</dbReference>
<dbReference type="Gene3D" id="1.10.10.10">
    <property type="entry name" value="Winged helix-like DNA-binding domain superfamily/Winged helix DNA-binding domain"/>
    <property type="match status" value="1"/>
</dbReference>
<name>A0A382S3M1_9ZZZZ</name>
<proteinExistence type="predicted"/>
<feature type="non-terminal residue" evidence="5">
    <location>
        <position position="83"/>
    </location>
</feature>
<dbReference type="InterPro" id="IPR000847">
    <property type="entry name" value="LysR_HTH_N"/>
</dbReference>
<keyword evidence="3" id="KW-0804">Transcription</keyword>
<dbReference type="InterPro" id="IPR036390">
    <property type="entry name" value="WH_DNA-bd_sf"/>
</dbReference>